<accession>B5EIG2</accession>
<reference evidence="3 4" key="1">
    <citation type="submission" date="2008-07" db="EMBL/GenBank/DDBJ databases">
        <title>Complete sequence of Geobacter bemidjiensis BEM.</title>
        <authorList>
            <consortium name="US DOE Joint Genome Institute"/>
            <person name="Lucas S."/>
            <person name="Copeland A."/>
            <person name="Lapidus A."/>
            <person name="Glavina del Rio T."/>
            <person name="Dalin E."/>
            <person name="Tice H."/>
            <person name="Bruce D."/>
            <person name="Goodwin L."/>
            <person name="Pitluck S."/>
            <person name="Kiss H."/>
            <person name="Brettin T."/>
            <person name="Detter J.C."/>
            <person name="Han C."/>
            <person name="Kuske C.R."/>
            <person name="Schmutz J."/>
            <person name="Larimer F."/>
            <person name="Land M."/>
            <person name="Hauser L."/>
            <person name="Kyrpides N."/>
            <person name="Lykidis A."/>
            <person name="Lovley D."/>
            <person name="Richardson P."/>
        </authorList>
    </citation>
    <scope>NUCLEOTIDE SEQUENCE [LARGE SCALE GENOMIC DNA]</scope>
    <source>
        <strain evidence="4">ATCC BAA-1014 / DSM 16622 / JCM 12645 / Bem</strain>
    </source>
</reference>
<feature type="chain" id="PRO_5002829804" evidence="1">
    <location>
        <begin position="24"/>
        <end position="235"/>
    </location>
</feature>
<keyword evidence="1" id="KW-0732">Signal</keyword>
<evidence type="ECO:0000313" key="3">
    <source>
        <dbReference type="EMBL" id="ACH39864.1"/>
    </source>
</evidence>
<dbReference type="AlphaFoldDB" id="B5EIG2"/>
<evidence type="ECO:0000313" key="4">
    <source>
        <dbReference type="Proteomes" id="UP000008825"/>
    </source>
</evidence>
<dbReference type="HOGENOM" id="CLU_1178859_0_0_7"/>
<dbReference type="Pfam" id="PF05036">
    <property type="entry name" value="SPOR"/>
    <property type="match status" value="1"/>
</dbReference>
<dbReference type="PROSITE" id="PS51724">
    <property type="entry name" value="SPOR"/>
    <property type="match status" value="1"/>
</dbReference>
<name>B5EIG2_CITBB</name>
<dbReference type="InterPro" id="IPR007730">
    <property type="entry name" value="SPOR-like_dom"/>
</dbReference>
<dbReference type="KEGG" id="gbm:Gbem_2860"/>
<dbReference type="STRING" id="404380.Gbem_2860"/>
<organism evidence="3 4">
    <name type="scientific">Citrifermentans bemidjiense (strain ATCC BAA-1014 / DSM 16622 / JCM 12645 / Bem)</name>
    <name type="common">Geobacter bemidjiensis</name>
    <dbReference type="NCBI Taxonomy" id="404380"/>
    <lineage>
        <taxon>Bacteria</taxon>
        <taxon>Pseudomonadati</taxon>
        <taxon>Thermodesulfobacteriota</taxon>
        <taxon>Desulfuromonadia</taxon>
        <taxon>Geobacterales</taxon>
        <taxon>Geobacteraceae</taxon>
        <taxon>Citrifermentans</taxon>
    </lineage>
</organism>
<sequence>MLKNGMLVVSMLFVFCCPLVSHAQSDEAAMMTTAKAHYQDVTPAVAAVATPAPVLSVPVALPVDAVKGEETETACRDTSASVPGTYAIEVGEFIGKNALVKGKKAVKKAGLMPVVGPGGQKVEVMLRIQVGEFSDEGAARKMLNKLRKVSADLFMLKDKGGTFRVYAGSYFEHQAALDEQKRLSGKGIRSELKEATVPVSTYVINAGCFATEQVAKEKLAELERLGLKGKVLPPQ</sequence>
<dbReference type="GO" id="GO:0042834">
    <property type="term" value="F:peptidoglycan binding"/>
    <property type="evidence" value="ECO:0007669"/>
    <property type="project" value="InterPro"/>
</dbReference>
<dbReference type="SUPFAM" id="SSF110997">
    <property type="entry name" value="Sporulation related repeat"/>
    <property type="match status" value="1"/>
</dbReference>
<dbReference type="eggNOG" id="COG3170">
    <property type="taxonomic scope" value="Bacteria"/>
</dbReference>
<reference evidence="3 4" key="2">
    <citation type="journal article" date="2010" name="BMC Genomics">
        <title>The genome of Geobacter bemidjiensis, exemplar for the subsurface clade of Geobacter species that predominate in Fe(III)-reducing subsurface environments.</title>
        <authorList>
            <person name="Aklujkar M."/>
            <person name="Young N.D."/>
            <person name="Holmes D."/>
            <person name="Chavan M."/>
            <person name="Risso C."/>
            <person name="Kiss H.E."/>
            <person name="Han C.S."/>
            <person name="Land M.L."/>
            <person name="Lovley D.R."/>
        </authorList>
    </citation>
    <scope>NUCLEOTIDE SEQUENCE [LARGE SCALE GENOMIC DNA]</scope>
    <source>
        <strain evidence="4">ATCC BAA-1014 / DSM 16622 / JCM 12645 / Bem</strain>
    </source>
</reference>
<feature type="signal peptide" evidence="1">
    <location>
        <begin position="1"/>
        <end position="23"/>
    </location>
</feature>
<dbReference type="Gene3D" id="3.30.70.1070">
    <property type="entry name" value="Sporulation related repeat"/>
    <property type="match status" value="2"/>
</dbReference>
<proteinExistence type="predicted"/>
<keyword evidence="4" id="KW-1185">Reference proteome</keyword>
<evidence type="ECO:0000256" key="1">
    <source>
        <dbReference type="SAM" id="SignalP"/>
    </source>
</evidence>
<feature type="domain" description="SPOR" evidence="2">
    <location>
        <begin position="120"/>
        <end position="196"/>
    </location>
</feature>
<gene>
    <name evidence="3" type="ordered locus">Gbem_2860</name>
</gene>
<dbReference type="EMBL" id="CP001124">
    <property type="protein sequence ID" value="ACH39864.1"/>
    <property type="molecule type" value="Genomic_DNA"/>
</dbReference>
<evidence type="ECO:0000259" key="2">
    <source>
        <dbReference type="PROSITE" id="PS51724"/>
    </source>
</evidence>
<dbReference type="InterPro" id="IPR036680">
    <property type="entry name" value="SPOR-like_sf"/>
</dbReference>
<dbReference type="Proteomes" id="UP000008825">
    <property type="component" value="Chromosome"/>
</dbReference>
<protein>
    <submittedName>
        <fullName evidence="3">SPOR domain protein</fullName>
    </submittedName>
</protein>